<feature type="signal peptide" evidence="2">
    <location>
        <begin position="1"/>
        <end position="34"/>
    </location>
</feature>
<keyword evidence="1" id="KW-0812">Transmembrane</keyword>
<feature type="chain" id="PRO_5028799748" description="DUF4381 domain-containing protein" evidence="2">
    <location>
        <begin position="35"/>
        <end position="551"/>
    </location>
</feature>
<evidence type="ECO:0000256" key="2">
    <source>
        <dbReference type="SAM" id="SignalP"/>
    </source>
</evidence>
<dbReference type="Proteomes" id="UP000515514">
    <property type="component" value="Chromosome"/>
</dbReference>
<keyword evidence="4" id="KW-1185">Reference proteome</keyword>
<gene>
    <name evidence="3" type="ORF">ALE3EI_1031</name>
</gene>
<name>A0A7G8PTD8_9FLAO</name>
<evidence type="ECO:0000313" key="3">
    <source>
        <dbReference type="EMBL" id="QNJ97604.1"/>
    </source>
</evidence>
<keyword evidence="1" id="KW-1133">Transmembrane helix</keyword>
<dbReference type="AlphaFoldDB" id="A0A7G8PTD8"/>
<keyword evidence="1" id="KW-0472">Membrane</keyword>
<accession>A0A7G8PTD8</accession>
<reference evidence="3 4" key="1">
    <citation type="submission" date="2020-04" db="EMBL/GenBank/DDBJ databases">
        <title>Genome sequence of Altibacter aquimarinus strain ALE3EI.</title>
        <authorList>
            <person name="Oh H.-M."/>
            <person name="Jang D."/>
        </authorList>
    </citation>
    <scope>NUCLEOTIDE SEQUENCE [LARGE SCALE GENOMIC DNA]</scope>
    <source>
        <strain evidence="3 4">ALE3EI</strain>
    </source>
</reference>
<keyword evidence="2" id="KW-0732">Signal</keyword>
<feature type="transmembrane region" description="Helical" evidence="1">
    <location>
        <begin position="160"/>
        <end position="181"/>
    </location>
</feature>
<dbReference type="KEGG" id="alti:ALE3EI_1031"/>
<feature type="transmembrane region" description="Helical" evidence="1">
    <location>
        <begin position="339"/>
        <end position="363"/>
    </location>
</feature>
<protein>
    <recommendedName>
        <fullName evidence="5">DUF4381 domain-containing protein</fullName>
    </recommendedName>
</protein>
<evidence type="ECO:0000256" key="1">
    <source>
        <dbReference type="SAM" id="Phobius"/>
    </source>
</evidence>
<proteinExistence type="predicted"/>
<evidence type="ECO:0000313" key="4">
    <source>
        <dbReference type="Proteomes" id="UP000515514"/>
    </source>
</evidence>
<dbReference type="EMBL" id="CP052909">
    <property type="protein sequence ID" value="QNJ97604.1"/>
    <property type="molecule type" value="Genomic_DNA"/>
</dbReference>
<evidence type="ECO:0008006" key="5">
    <source>
        <dbReference type="Google" id="ProtNLM"/>
    </source>
</evidence>
<organism evidence="3 4">
    <name type="scientific">Constantimarinum furrinae</name>
    <dbReference type="NCBI Taxonomy" id="2562285"/>
    <lineage>
        <taxon>Bacteria</taxon>
        <taxon>Pseudomonadati</taxon>
        <taxon>Bacteroidota</taxon>
        <taxon>Flavobacteriia</taxon>
        <taxon>Flavobacteriales</taxon>
        <taxon>Flavobacteriaceae</taxon>
        <taxon>Altibacter/Constantimarinum group</taxon>
        <taxon>Constantimarinum</taxon>
    </lineage>
</organism>
<sequence length="551" mass="62474">MITPFNTYKKPRLPFQVKAFLFVVVFCTTSMVSAQVASTVDTTQIRIGEELKYSVWVEADTTDIVVFPEGQTFLPLEVIESYKVDTTYEQSRYRLIKKYGLTQFDSGSYTIPAQKVFINEKSFLTDSVQIEVRDVPVDTTKQKMFDIKPAIAVESPPFNFISLLLWLLPLALIAILVYVFFRRKKKREEAEKQLPPYEEAMVALKKLDDSTLLKEHRSKEFYSQLTEIVKRYLDREVDDAALESTSDELIGRLQLHKDAGHFNFDSETIRKLDSVFKRADLVKFAKMNQAEEQAIADRGVIEEIINETKEVIPEPTEEELLLNEAYLEQQRKKRRTKRILIGVVIGFLALVITGGVLISSYGLSYLKDNLIGHPTKELAEGRWIRSEYGIPAVVVETPKVLVRTPLPLPEETESAFRSNQTFAYGSMIGNLYVMVNTIVLNGEGTIDPDQALDGGLNNLENMGASNLVVKKEEFSTEKGIKGIRAHGTFNAVDSSGKQSDQQQKYEYIIFGQKNALQQVVITFTEDDPYAENVVQRIINSIEIEVAEENAP</sequence>